<accession>A0AAD1TK39</accession>
<feature type="coiled-coil region" evidence="1">
    <location>
        <begin position="391"/>
        <end position="492"/>
    </location>
</feature>
<dbReference type="PANTHER" id="PTHR35347">
    <property type="entry name" value="COILED-COIL DOMAIN-CONTAINING PROTEIN 175"/>
    <property type="match status" value="1"/>
</dbReference>
<proteinExistence type="predicted"/>
<reference evidence="2" key="1">
    <citation type="submission" date="2022-03" db="EMBL/GenBank/DDBJ databases">
        <authorList>
            <person name="Alioto T."/>
            <person name="Alioto T."/>
            <person name="Gomez Garrido J."/>
        </authorList>
    </citation>
    <scope>NUCLEOTIDE SEQUENCE</scope>
</reference>
<feature type="coiled-coil region" evidence="1">
    <location>
        <begin position="179"/>
        <end position="263"/>
    </location>
</feature>
<feature type="coiled-coil region" evidence="1">
    <location>
        <begin position="63"/>
        <end position="90"/>
    </location>
</feature>
<name>A0AAD1TK39_PELCU</name>
<dbReference type="InterPro" id="IPR038834">
    <property type="entry name" value="CCDC175"/>
</dbReference>
<evidence type="ECO:0000256" key="1">
    <source>
        <dbReference type="SAM" id="Coils"/>
    </source>
</evidence>
<sequence>MQLQNELQDITLEIENTAKRQMDLEEMNLCLSCREKTLSDDYQQAVDLLNQQMAEKASKSIYLNETHNKRKKAQEAVVEFKTKIEDLAEDMIKERWRFAEEKINLTNEITETRRLTEAQEAQNIEQKKRLSQTKSAFYGVEQKLKMEREDLNTVKGDILLFQASHARLANKLEVQRISFAELFDKKDALENQMIKLKRDFSRDSNILNEKISQLDEEMNTAEMLHQTLTDKNQELWKEYQAIKESEEKELAKKKDTARQLETSRMGVNKNMEIYGKLKTELKEMELESTNLAEVSRISTEQLARQVDEFKETLEIEKQKRMANQIKKDQVLKELELKKLAEETFISEMKERIENGQKLQLSLLDEGNILQREIENFDEQIFILKEEGVKMNEDFSNMEQSLTKEIEMLEEEVSSMNRLLGSKTEELSAKIAVLDEVEDRHNKQQQIYEDLKKKAGLLKSQKRSIESSINTFSKDIETNLQKKESKKNSLKNLRKSMFEILQNELENIRLIEKDIYEINRKMEIVNMENCRLKLRNAQFKEDIDKSVNEGRNHASAITQMESGLASLLQHLKEGWEKDNFVCNDFLERDQCILDAIAELMKKLNIRKVKLGHLSGMLQKEYIGIASLLKSKSVKAESYIALNRNR</sequence>
<dbReference type="Proteomes" id="UP001295444">
    <property type="component" value="Chromosome 13"/>
</dbReference>
<evidence type="ECO:0000313" key="3">
    <source>
        <dbReference type="Proteomes" id="UP001295444"/>
    </source>
</evidence>
<dbReference type="AlphaFoldDB" id="A0AAD1TK39"/>
<dbReference type="EMBL" id="OW240924">
    <property type="protein sequence ID" value="CAH2328750.1"/>
    <property type="molecule type" value="Genomic_DNA"/>
</dbReference>
<dbReference type="PANTHER" id="PTHR35347:SF1">
    <property type="entry name" value="COILED-COIL DOMAIN-CONTAINING PROTEIN 175"/>
    <property type="match status" value="1"/>
</dbReference>
<keyword evidence="3" id="KW-1185">Reference proteome</keyword>
<keyword evidence="1" id="KW-0175">Coiled coil</keyword>
<protein>
    <submittedName>
        <fullName evidence="2">Uncharacterized protein</fullName>
    </submittedName>
</protein>
<evidence type="ECO:0000313" key="2">
    <source>
        <dbReference type="EMBL" id="CAH2328750.1"/>
    </source>
</evidence>
<gene>
    <name evidence="2" type="ORF">PECUL_23A011686</name>
</gene>
<organism evidence="2 3">
    <name type="scientific">Pelobates cultripes</name>
    <name type="common">Western spadefoot toad</name>
    <dbReference type="NCBI Taxonomy" id="61616"/>
    <lineage>
        <taxon>Eukaryota</taxon>
        <taxon>Metazoa</taxon>
        <taxon>Chordata</taxon>
        <taxon>Craniata</taxon>
        <taxon>Vertebrata</taxon>
        <taxon>Euteleostomi</taxon>
        <taxon>Amphibia</taxon>
        <taxon>Batrachia</taxon>
        <taxon>Anura</taxon>
        <taxon>Pelobatoidea</taxon>
        <taxon>Pelobatidae</taxon>
        <taxon>Pelobates</taxon>
    </lineage>
</organism>